<feature type="domain" description="Yip1" evidence="6">
    <location>
        <begin position="39"/>
        <end position="227"/>
    </location>
</feature>
<dbReference type="OrthoDB" id="2987623at2"/>
<evidence type="ECO:0000256" key="3">
    <source>
        <dbReference type="ARBA" id="ARBA00022989"/>
    </source>
</evidence>
<evidence type="ECO:0000256" key="1">
    <source>
        <dbReference type="ARBA" id="ARBA00004141"/>
    </source>
</evidence>
<feature type="transmembrane region" description="Helical" evidence="5">
    <location>
        <begin position="213"/>
        <end position="238"/>
    </location>
</feature>
<organism evidence="7 8">
    <name type="scientific">Ferrimonas marina</name>
    <dbReference type="NCBI Taxonomy" id="299255"/>
    <lineage>
        <taxon>Bacteria</taxon>
        <taxon>Pseudomonadati</taxon>
        <taxon>Pseudomonadota</taxon>
        <taxon>Gammaproteobacteria</taxon>
        <taxon>Alteromonadales</taxon>
        <taxon>Ferrimonadaceae</taxon>
        <taxon>Ferrimonas</taxon>
    </lineage>
</organism>
<dbReference type="InterPro" id="IPR006977">
    <property type="entry name" value="Yip1_dom"/>
</dbReference>
<keyword evidence="8" id="KW-1185">Reference proteome</keyword>
<comment type="subcellular location">
    <subcellularLocation>
        <location evidence="1">Membrane</location>
        <topology evidence="1">Multi-pass membrane protein</topology>
    </subcellularLocation>
</comment>
<evidence type="ECO:0000313" key="8">
    <source>
        <dbReference type="Proteomes" id="UP000184268"/>
    </source>
</evidence>
<dbReference type="GO" id="GO:0016020">
    <property type="term" value="C:membrane"/>
    <property type="evidence" value="ECO:0007669"/>
    <property type="project" value="UniProtKB-SubCell"/>
</dbReference>
<dbReference type="RefSeq" id="WP_067663984.1">
    <property type="nucleotide sequence ID" value="NZ_FQXG01000005.1"/>
</dbReference>
<feature type="transmembrane region" description="Helical" evidence="5">
    <location>
        <begin position="179"/>
        <end position="201"/>
    </location>
</feature>
<proteinExistence type="predicted"/>
<evidence type="ECO:0000259" key="6">
    <source>
        <dbReference type="Pfam" id="PF04893"/>
    </source>
</evidence>
<keyword evidence="2 5" id="KW-0812">Transmembrane</keyword>
<feature type="transmembrane region" description="Helical" evidence="5">
    <location>
        <begin position="94"/>
        <end position="116"/>
    </location>
</feature>
<evidence type="ECO:0000256" key="4">
    <source>
        <dbReference type="ARBA" id="ARBA00023136"/>
    </source>
</evidence>
<keyword evidence="3 5" id="KW-1133">Transmembrane helix</keyword>
<evidence type="ECO:0000313" key="7">
    <source>
        <dbReference type="EMBL" id="SHH96103.1"/>
    </source>
</evidence>
<dbReference type="EMBL" id="FQXG01000005">
    <property type="protein sequence ID" value="SHH96103.1"/>
    <property type="molecule type" value="Genomic_DNA"/>
</dbReference>
<name>A0A1M5XA60_9GAMM</name>
<sequence>MLFKRTPRAPAVPTPESIAAAFAQAELASRPFPHQAPLAVMLEPRQTLRGILDSSEPRRWFWWLLVLSLVVGQMDDVINLVSEGLMGPATLAKTLGVFLIAIPATYLIMKLAAWGYQHIGRWLGGKGDTESILVGMMWATVPQLLLLPVALLLALWVGLDAVFDLGWLAAEGWLFPLAVGLYVILQTVFAIWAFGLGIVNLATCHGFAIWRALLSFVLFILMVIVIALPLVLLLEWLFAL</sequence>
<evidence type="ECO:0000256" key="5">
    <source>
        <dbReference type="SAM" id="Phobius"/>
    </source>
</evidence>
<dbReference type="STRING" id="299255.SAMN02745129_3328"/>
<evidence type="ECO:0000256" key="2">
    <source>
        <dbReference type="ARBA" id="ARBA00022692"/>
    </source>
</evidence>
<feature type="transmembrane region" description="Helical" evidence="5">
    <location>
        <begin position="137"/>
        <end position="159"/>
    </location>
</feature>
<accession>A0A1M5XA60</accession>
<dbReference type="Proteomes" id="UP000184268">
    <property type="component" value="Unassembled WGS sequence"/>
</dbReference>
<protein>
    <submittedName>
        <fullName evidence="7">Yip1 domain-containing protein</fullName>
    </submittedName>
</protein>
<dbReference type="Pfam" id="PF04893">
    <property type="entry name" value="Yip1"/>
    <property type="match status" value="1"/>
</dbReference>
<dbReference type="AlphaFoldDB" id="A0A1M5XA60"/>
<reference evidence="7 8" key="1">
    <citation type="submission" date="2016-11" db="EMBL/GenBank/DDBJ databases">
        <authorList>
            <person name="Jaros S."/>
            <person name="Januszkiewicz K."/>
            <person name="Wedrychowicz H."/>
        </authorList>
    </citation>
    <scope>NUCLEOTIDE SEQUENCE [LARGE SCALE GENOMIC DNA]</scope>
    <source>
        <strain evidence="7 8">DSM 16917</strain>
    </source>
</reference>
<keyword evidence="4 5" id="KW-0472">Membrane</keyword>
<gene>
    <name evidence="7" type="ORF">SAMN02745129_3328</name>
</gene>